<evidence type="ECO:0000313" key="1">
    <source>
        <dbReference type="EMBL" id="TWC05939.1"/>
    </source>
</evidence>
<proteinExistence type="predicted"/>
<name>A0A560MED2_9BRAD</name>
<sequence length="77" mass="8786">MEYGAFSDASLKMMHEAVRGALEADDEFEGRGDEPVFRVRTTAEWKRHAANLEDEMSRRGLQVDVIDWTSRQGELAL</sequence>
<reference evidence="1 2" key="1">
    <citation type="submission" date="2019-06" db="EMBL/GenBank/DDBJ databases">
        <title>Genomic Encyclopedia of Type Strains, Phase IV (KMG-V): Genome sequencing to study the core and pangenomes of soil and plant-associated prokaryotes.</title>
        <authorList>
            <person name="Whitman W."/>
        </authorList>
    </citation>
    <scope>NUCLEOTIDE SEQUENCE [LARGE SCALE GENOMIC DNA]</scope>
    <source>
        <strain evidence="1 2">BR 10355</strain>
    </source>
</reference>
<dbReference type="EMBL" id="VITY01000002">
    <property type="protein sequence ID" value="TWC05939.1"/>
    <property type="molecule type" value="Genomic_DNA"/>
</dbReference>
<dbReference type="OrthoDB" id="8239725at2"/>
<gene>
    <name evidence="1" type="ORF">FBZ93_102253</name>
</gene>
<dbReference type="Proteomes" id="UP000321304">
    <property type="component" value="Unassembled WGS sequence"/>
</dbReference>
<organism evidence="1 2">
    <name type="scientific">Bradyrhizobium macuxiense</name>
    <dbReference type="NCBI Taxonomy" id="1755647"/>
    <lineage>
        <taxon>Bacteria</taxon>
        <taxon>Pseudomonadati</taxon>
        <taxon>Pseudomonadota</taxon>
        <taxon>Alphaproteobacteria</taxon>
        <taxon>Hyphomicrobiales</taxon>
        <taxon>Nitrobacteraceae</taxon>
        <taxon>Bradyrhizobium</taxon>
    </lineage>
</organism>
<keyword evidence="2" id="KW-1185">Reference proteome</keyword>
<dbReference type="AlphaFoldDB" id="A0A560MED2"/>
<comment type="caution">
    <text evidence="1">The sequence shown here is derived from an EMBL/GenBank/DDBJ whole genome shotgun (WGS) entry which is preliminary data.</text>
</comment>
<protein>
    <submittedName>
        <fullName evidence="1">Uncharacterized protein</fullName>
    </submittedName>
</protein>
<dbReference type="RefSeq" id="WP_146984950.1">
    <property type="nucleotide sequence ID" value="NZ_VITY01000002.1"/>
</dbReference>
<accession>A0A560MED2</accession>
<evidence type="ECO:0000313" key="2">
    <source>
        <dbReference type="Proteomes" id="UP000321304"/>
    </source>
</evidence>